<evidence type="ECO:0000313" key="2">
    <source>
        <dbReference type="Proteomes" id="UP001162483"/>
    </source>
</evidence>
<gene>
    <name evidence="1" type="ORF">SPARVUS_LOCUS4516903</name>
</gene>
<accession>A0ABN9CAK0</accession>
<protein>
    <submittedName>
        <fullName evidence="1">Uncharacterized protein</fullName>
    </submittedName>
</protein>
<organism evidence="1 2">
    <name type="scientific">Staurois parvus</name>
    <dbReference type="NCBI Taxonomy" id="386267"/>
    <lineage>
        <taxon>Eukaryota</taxon>
        <taxon>Metazoa</taxon>
        <taxon>Chordata</taxon>
        <taxon>Craniata</taxon>
        <taxon>Vertebrata</taxon>
        <taxon>Euteleostomi</taxon>
        <taxon>Amphibia</taxon>
        <taxon>Batrachia</taxon>
        <taxon>Anura</taxon>
        <taxon>Neobatrachia</taxon>
        <taxon>Ranoidea</taxon>
        <taxon>Ranidae</taxon>
        <taxon>Staurois</taxon>
    </lineage>
</organism>
<reference evidence="1" key="1">
    <citation type="submission" date="2023-05" db="EMBL/GenBank/DDBJ databases">
        <authorList>
            <person name="Stuckert A."/>
        </authorList>
    </citation>
    <scope>NUCLEOTIDE SEQUENCE</scope>
</reference>
<evidence type="ECO:0000313" key="1">
    <source>
        <dbReference type="EMBL" id="CAI9556202.1"/>
    </source>
</evidence>
<proteinExistence type="predicted"/>
<feature type="non-terminal residue" evidence="1">
    <location>
        <position position="1"/>
    </location>
</feature>
<sequence length="143" mass="15619">QASGHLARQRAPRHLARQCGLRVNTEASGHLVTRHWIVWLDSGASHPFTRYDSGSLGHQRIRSFGSLPERAPRHLARAKVGTGSPGMTAGSDQLARQRALDQVPDHLDQQRAIESTGLIGSSLLDQFIMLSSGRHAESRGINC</sequence>
<comment type="caution">
    <text evidence="1">The sequence shown here is derived from an EMBL/GenBank/DDBJ whole genome shotgun (WGS) entry which is preliminary data.</text>
</comment>
<dbReference type="Proteomes" id="UP001162483">
    <property type="component" value="Unassembled WGS sequence"/>
</dbReference>
<dbReference type="EMBL" id="CATNWA010008452">
    <property type="protein sequence ID" value="CAI9556202.1"/>
    <property type="molecule type" value="Genomic_DNA"/>
</dbReference>
<keyword evidence="2" id="KW-1185">Reference proteome</keyword>
<name>A0ABN9CAK0_9NEOB</name>